<name>G9HRB5_9SPIT</name>
<evidence type="ECO:0000313" key="2">
    <source>
        <dbReference type="EMBL" id="AEV66627.1"/>
    </source>
</evidence>
<sequence>MYIYHTCGIRTLVKIKRRSGFKYKTWRKSLTLGNISKRGVSGLSYLFIRNNLKLIFMVSVMLKIILLLIIFLNTPTNQF</sequence>
<organism evidence="2">
    <name type="scientific">Oxytricha trifallax</name>
    <dbReference type="NCBI Taxonomy" id="1172189"/>
    <lineage>
        <taxon>Eukaryota</taxon>
        <taxon>Sar</taxon>
        <taxon>Alveolata</taxon>
        <taxon>Ciliophora</taxon>
        <taxon>Intramacronucleata</taxon>
        <taxon>Spirotrichea</taxon>
        <taxon>Stichotrichia</taxon>
        <taxon>Sporadotrichida</taxon>
        <taxon>Oxytrichidae</taxon>
        <taxon>Oxytrichinae</taxon>
        <taxon>Oxytricha</taxon>
    </lineage>
</organism>
<keyword evidence="1" id="KW-0472">Membrane</keyword>
<keyword evidence="1" id="KW-0812">Transmembrane</keyword>
<proteinExistence type="predicted"/>
<evidence type="ECO:0000256" key="1">
    <source>
        <dbReference type="SAM" id="Phobius"/>
    </source>
</evidence>
<reference evidence="2" key="1">
    <citation type="journal article" date="2012" name="Genome Biol. Evol.">
        <title>The Oxytricha trifallax Mitochondrial Genome.</title>
        <authorList>
            <person name="Swart E.C."/>
            <person name="Nowacki M."/>
            <person name="Shum J."/>
            <person name="Stiles H."/>
            <person name="Higgins B.P."/>
            <person name="Doak T.G."/>
            <person name="Schotanus K."/>
            <person name="Magrini V.J."/>
            <person name="Minx P."/>
            <person name="Mardis E.R."/>
            <person name="Landweber L.F."/>
        </authorList>
    </citation>
    <scope>NUCLEOTIDE SEQUENCE</scope>
</reference>
<gene>
    <name evidence="2" type="primary">orf512</name>
</gene>
<dbReference type="AlphaFoldDB" id="G9HRB5"/>
<keyword evidence="1" id="KW-1133">Transmembrane helix</keyword>
<geneLocation type="mitochondrion" evidence="2"/>
<keyword evidence="2" id="KW-0496">Mitochondrion</keyword>
<feature type="transmembrane region" description="Helical" evidence="1">
    <location>
        <begin position="54"/>
        <end position="72"/>
    </location>
</feature>
<dbReference type="EMBL" id="JN383843">
    <property type="protein sequence ID" value="AEV66627.1"/>
    <property type="molecule type" value="Genomic_DNA"/>
</dbReference>
<protein>
    <submittedName>
        <fullName evidence="2">Uncharacterized protein</fullName>
    </submittedName>
</protein>
<accession>G9HRB5</accession>